<dbReference type="AlphaFoldDB" id="A0A4V1NUN2"/>
<evidence type="ECO:0000313" key="2">
    <source>
        <dbReference type="Proteomes" id="UP000290253"/>
    </source>
</evidence>
<protein>
    <submittedName>
        <fullName evidence="1">Uncharacterized protein</fullName>
    </submittedName>
</protein>
<organism evidence="1 2">
    <name type="scientific">Silvibacterium dinghuense</name>
    <dbReference type="NCBI Taxonomy" id="1560006"/>
    <lineage>
        <taxon>Bacteria</taxon>
        <taxon>Pseudomonadati</taxon>
        <taxon>Acidobacteriota</taxon>
        <taxon>Terriglobia</taxon>
        <taxon>Terriglobales</taxon>
        <taxon>Acidobacteriaceae</taxon>
        <taxon>Silvibacterium</taxon>
    </lineage>
</organism>
<sequence>MQEFDLYVNSQEPNLGLYVRAGAALPDLSSLHPWEFYRAVAANELSAELVQRIQIDGHAFQDLG</sequence>
<dbReference type="OrthoDB" id="6058312at2"/>
<dbReference type="Proteomes" id="UP000290253">
    <property type="component" value="Unassembled WGS sequence"/>
</dbReference>
<comment type="caution">
    <text evidence="1">The sequence shown here is derived from an EMBL/GenBank/DDBJ whole genome shotgun (WGS) entry which is preliminary data.</text>
</comment>
<name>A0A4V1NUN2_9BACT</name>
<gene>
    <name evidence="1" type="ORF">ESZ00_19905</name>
</gene>
<proteinExistence type="predicted"/>
<accession>A0A4V1NUN2</accession>
<keyword evidence="2" id="KW-1185">Reference proteome</keyword>
<evidence type="ECO:0000313" key="1">
    <source>
        <dbReference type="EMBL" id="RXS92809.1"/>
    </source>
</evidence>
<dbReference type="EMBL" id="SDMK01000007">
    <property type="protein sequence ID" value="RXS92809.1"/>
    <property type="molecule type" value="Genomic_DNA"/>
</dbReference>
<reference evidence="1 2" key="1">
    <citation type="journal article" date="2016" name="Int. J. Syst. Evol. Microbiol.">
        <title>Acidipila dinghuensis sp. nov., an acidobacterium isolated from forest soil.</title>
        <authorList>
            <person name="Jiang Y.W."/>
            <person name="Wang J."/>
            <person name="Chen M.H."/>
            <person name="Lv Y.Y."/>
            <person name="Qiu L.H."/>
        </authorList>
    </citation>
    <scope>NUCLEOTIDE SEQUENCE [LARGE SCALE GENOMIC DNA]</scope>
    <source>
        <strain evidence="1 2">DHOF10</strain>
    </source>
</reference>